<keyword evidence="4 7" id="KW-0560">Oxidoreductase</keyword>
<evidence type="ECO:0000256" key="6">
    <source>
        <dbReference type="PIRSR" id="PIRSR601613-1"/>
    </source>
</evidence>
<dbReference type="Gene3D" id="3.50.50.60">
    <property type="entry name" value="FAD/NAD(P)-binding domain"/>
    <property type="match status" value="1"/>
</dbReference>
<name>A0A8S3QEP6_MYTED</name>
<dbReference type="InterPro" id="IPR001613">
    <property type="entry name" value="Flavin_amine_oxidase"/>
</dbReference>
<feature type="binding site" evidence="6">
    <location>
        <begin position="36"/>
        <end position="37"/>
    </location>
    <ligand>
        <name>FAD</name>
        <dbReference type="ChEBI" id="CHEBI:57692"/>
    </ligand>
</feature>
<dbReference type="GO" id="GO:0008131">
    <property type="term" value="F:primary methylamine oxidase activity"/>
    <property type="evidence" value="ECO:0007669"/>
    <property type="project" value="UniProtKB-ARBA"/>
</dbReference>
<dbReference type="InterPro" id="IPR036188">
    <property type="entry name" value="FAD/NAD-bd_sf"/>
</dbReference>
<dbReference type="EMBL" id="CAJPWZ010000463">
    <property type="protein sequence ID" value="CAG2193686.1"/>
    <property type="molecule type" value="Genomic_DNA"/>
</dbReference>
<dbReference type="InterPro" id="IPR050703">
    <property type="entry name" value="Flavin_MAO"/>
</dbReference>
<evidence type="ECO:0000256" key="4">
    <source>
        <dbReference type="ARBA" id="ARBA00023002"/>
    </source>
</evidence>
<dbReference type="EC" id="1.4.3.-" evidence="7"/>
<proteinExistence type="inferred from homology"/>
<accession>A0A8S3QEP6</accession>
<feature type="binding site" evidence="6">
    <location>
        <position position="257"/>
    </location>
    <ligand>
        <name>FAD</name>
        <dbReference type="ChEBI" id="CHEBI:57692"/>
    </ligand>
</feature>
<protein>
    <recommendedName>
        <fullName evidence="7">Amine oxidase</fullName>
        <ecNumber evidence="7">1.4.3.-</ecNumber>
    </recommendedName>
</protein>
<dbReference type="OrthoDB" id="7777654at2759"/>
<gene>
    <name evidence="9" type="ORF">MEDL_8773</name>
</gene>
<comment type="caution">
    <text evidence="9">The sequence shown here is derived from an EMBL/GenBank/DDBJ whole genome shotgun (WGS) entry which is preliminary data.</text>
</comment>
<reference evidence="9" key="1">
    <citation type="submission" date="2021-03" db="EMBL/GenBank/DDBJ databases">
        <authorList>
            <person name="Bekaert M."/>
        </authorList>
    </citation>
    <scope>NUCLEOTIDE SEQUENCE</scope>
</reference>
<dbReference type="Proteomes" id="UP000683360">
    <property type="component" value="Unassembled WGS sequence"/>
</dbReference>
<keyword evidence="10" id="KW-1185">Reference proteome</keyword>
<sequence>MTIDVDVLIVGGGISGLTAAYTISKRDPSLTYVVLEAKDRVGGRTFSVPLKTGTGTDIFDLGGQWVGTSQIDVMDLLKELGIDTYSQYIKGRKFMQVDGHKISSYTSSIPSLSFFSLIDLDMSIKKMDKMAKLVNIQDPYKSPQAKKWDAMTVETFVSQNVWTQAAKDCLVSATRCMMGVELSQISVLYFLSYVNAAGSLQKLIEATENCGQEFKIKVKKKNKCFVHTIGSIRGAQQISKQLVSKLAKDTVKLSHPVLSIEQTKDCVIVKTLNGTEFKCKSVIMATPPNMTNKINFKPNLPAPKKEIMNRMPVGLLNKVIITYEKSFWREAGCSGEIVTIGGPSTAEGCDEGPLCIVYDATSSNNNAALVAFIGGKQAVQWQLQPEADRQEQDWGLEPYSEGSPVCCAAPGAMPYFVTGLRHSFDRIYFAGTESATRWCGFMNGAVQAGKRAAFEVIYRFHPQRLLREEVNEAFVISRTDLKLKQKSSHLRFYVFGIGTVIGAGEFRTDSLKLEQSERICVVSIVLSGQSQHDIDIAICSKSHNLYKNTLL</sequence>
<evidence type="ECO:0000256" key="7">
    <source>
        <dbReference type="RuleBase" id="RU362067"/>
    </source>
</evidence>
<evidence type="ECO:0000256" key="3">
    <source>
        <dbReference type="ARBA" id="ARBA00005995"/>
    </source>
</evidence>
<dbReference type="GO" id="GO:0005741">
    <property type="term" value="C:mitochondrial outer membrane"/>
    <property type="evidence" value="ECO:0007669"/>
    <property type="project" value="UniProtKB-SubCell"/>
</dbReference>
<dbReference type="Pfam" id="PF01593">
    <property type="entry name" value="Amino_oxidase"/>
    <property type="match status" value="1"/>
</dbReference>
<evidence type="ECO:0000256" key="1">
    <source>
        <dbReference type="ARBA" id="ARBA00001974"/>
    </source>
</evidence>
<evidence type="ECO:0000313" key="9">
    <source>
        <dbReference type="EMBL" id="CAG2193686.1"/>
    </source>
</evidence>
<organism evidence="9 10">
    <name type="scientific">Mytilus edulis</name>
    <name type="common">Blue mussel</name>
    <dbReference type="NCBI Taxonomy" id="6550"/>
    <lineage>
        <taxon>Eukaryota</taxon>
        <taxon>Metazoa</taxon>
        <taxon>Spiralia</taxon>
        <taxon>Lophotrochozoa</taxon>
        <taxon>Mollusca</taxon>
        <taxon>Bivalvia</taxon>
        <taxon>Autobranchia</taxon>
        <taxon>Pteriomorphia</taxon>
        <taxon>Mytilida</taxon>
        <taxon>Mytiloidea</taxon>
        <taxon>Mytilidae</taxon>
        <taxon>Mytilinae</taxon>
        <taxon>Mytilus</taxon>
    </lineage>
</organism>
<evidence type="ECO:0000313" key="10">
    <source>
        <dbReference type="Proteomes" id="UP000683360"/>
    </source>
</evidence>
<feature type="domain" description="Amine oxidase" evidence="8">
    <location>
        <begin position="14"/>
        <end position="457"/>
    </location>
</feature>
<comment type="subcellular location">
    <subcellularLocation>
        <location evidence="2">Mitochondrion outer membrane</location>
        <topology evidence="2">Single-pass type IV membrane protein</topology>
        <orientation evidence="2">Cytoplasmic side</orientation>
    </subcellularLocation>
</comment>
<comment type="cofactor">
    <cofactor evidence="1 7">
        <name>FAD</name>
        <dbReference type="ChEBI" id="CHEBI:57692"/>
    </cofactor>
</comment>
<feature type="binding site" evidence="6">
    <location>
        <position position="15"/>
    </location>
    <ligand>
        <name>FAD</name>
        <dbReference type="ChEBI" id="CHEBI:57692"/>
    </ligand>
</feature>
<dbReference type="AlphaFoldDB" id="A0A8S3QEP6"/>
<feature type="binding site" evidence="6">
    <location>
        <position position="433"/>
    </location>
    <ligand>
        <name>FAD</name>
        <dbReference type="ChEBI" id="CHEBI:57692"/>
    </ligand>
</feature>
<comment type="catalytic activity">
    <reaction evidence="5">
        <text>a secondary aliphatic amine + O2 + H2O = a primary amine + an aldehyde + H2O2</text>
        <dbReference type="Rhea" id="RHEA:26414"/>
        <dbReference type="ChEBI" id="CHEBI:15377"/>
        <dbReference type="ChEBI" id="CHEBI:15379"/>
        <dbReference type="ChEBI" id="CHEBI:16240"/>
        <dbReference type="ChEBI" id="CHEBI:17478"/>
        <dbReference type="ChEBI" id="CHEBI:58855"/>
        <dbReference type="ChEBI" id="CHEBI:65296"/>
        <dbReference type="EC" id="1.4.3.4"/>
    </reaction>
</comment>
<dbReference type="InterPro" id="IPR002937">
    <property type="entry name" value="Amino_oxidase"/>
</dbReference>
<evidence type="ECO:0000259" key="8">
    <source>
        <dbReference type="Pfam" id="PF01593"/>
    </source>
</evidence>
<evidence type="ECO:0000256" key="2">
    <source>
        <dbReference type="ARBA" id="ARBA00004362"/>
    </source>
</evidence>
<evidence type="ECO:0000256" key="5">
    <source>
        <dbReference type="ARBA" id="ARBA00048448"/>
    </source>
</evidence>
<dbReference type="PANTHER" id="PTHR43563">
    <property type="entry name" value="AMINE OXIDASE"/>
    <property type="match status" value="1"/>
</dbReference>
<dbReference type="PRINTS" id="PR00757">
    <property type="entry name" value="AMINEOXDASEF"/>
</dbReference>
<dbReference type="SUPFAM" id="SSF54373">
    <property type="entry name" value="FAD-linked reductases, C-terminal domain"/>
    <property type="match status" value="1"/>
</dbReference>
<dbReference type="GO" id="GO:0097621">
    <property type="term" value="F:monoamine oxidase activity"/>
    <property type="evidence" value="ECO:0007669"/>
    <property type="project" value="UniProtKB-EC"/>
</dbReference>
<comment type="similarity">
    <text evidence="3 7">Belongs to the flavin monoamine oxidase family.</text>
</comment>
<dbReference type="PANTHER" id="PTHR43563:SF14">
    <property type="entry name" value="AMINE OXIDASE"/>
    <property type="match status" value="1"/>
</dbReference>
<keyword evidence="7" id="KW-0274">FAD</keyword>
<keyword evidence="7" id="KW-0285">Flavoprotein</keyword>
<dbReference type="SUPFAM" id="SSF51905">
    <property type="entry name" value="FAD/NAD(P)-binding domain"/>
    <property type="match status" value="1"/>
</dbReference>